<evidence type="ECO:0000313" key="2">
    <source>
        <dbReference type="EMBL" id="MFG3816473.1"/>
    </source>
</evidence>
<name>A0ABW7C6H7_9CYAN</name>
<dbReference type="EC" id="2.1.-.-" evidence="2"/>
<dbReference type="Gene3D" id="3.40.50.150">
    <property type="entry name" value="Vaccinia Virus protein VP39"/>
    <property type="match status" value="1"/>
</dbReference>
<dbReference type="PANTHER" id="PTHR42912:SF45">
    <property type="entry name" value="23S RRNA (GUANINE(745)-N(1))-METHYLTRANSFERASE"/>
    <property type="match status" value="1"/>
</dbReference>
<dbReference type="Proteomes" id="UP001604335">
    <property type="component" value="Unassembled WGS sequence"/>
</dbReference>
<evidence type="ECO:0000259" key="1">
    <source>
        <dbReference type="Pfam" id="PF13649"/>
    </source>
</evidence>
<evidence type="ECO:0000313" key="3">
    <source>
        <dbReference type="Proteomes" id="UP001604335"/>
    </source>
</evidence>
<organism evidence="2 3">
    <name type="scientific">Limnothrix redekei LRLZ20PSL1</name>
    <dbReference type="NCBI Taxonomy" id="3112953"/>
    <lineage>
        <taxon>Bacteria</taxon>
        <taxon>Bacillati</taxon>
        <taxon>Cyanobacteriota</taxon>
        <taxon>Cyanophyceae</taxon>
        <taxon>Pseudanabaenales</taxon>
        <taxon>Pseudanabaenaceae</taxon>
        <taxon>Limnothrix</taxon>
    </lineage>
</organism>
<dbReference type="InterPro" id="IPR029063">
    <property type="entry name" value="SAM-dependent_MTases_sf"/>
</dbReference>
<comment type="caution">
    <text evidence="2">The sequence shown here is derived from an EMBL/GenBank/DDBJ whole genome shotgun (WGS) entry which is preliminary data.</text>
</comment>
<sequence length="210" mass="23383">MATILRDLSYRYQWLYDNISRVAALAVGGEGRFRQLALQDFDWQPETRVLDLCCGWGQTTALLVERSNCVTGLDASPKALARARSAVPQATYVEAFAEAMPFPDGSFEVVHSSAAMHEMEAEQLRQIFQEVHRVLVPGGCFLFSDFHAPTNPLFWPGVAAFFWLFETETAWEFVQTDVPGLLESIGFCDVSQAFYAGGSVQVLRAKRATS</sequence>
<dbReference type="EMBL" id="JAZAQF010000012">
    <property type="protein sequence ID" value="MFG3816473.1"/>
    <property type="molecule type" value="Genomic_DNA"/>
</dbReference>
<dbReference type="PANTHER" id="PTHR42912">
    <property type="entry name" value="METHYLTRANSFERASE"/>
    <property type="match status" value="1"/>
</dbReference>
<gene>
    <name evidence="2" type="ORF">VPK24_02400</name>
</gene>
<protein>
    <submittedName>
        <fullName evidence="2">Class I SAM-dependent methyltransferase</fullName>
        <ecNumber evidence="2">2.1.-.-</ecNumber>
    </submittedName>
</protein>
<dbReference type="GO" id="GO:0008168">
    <property type="term" value="F:methyltransferase activity"/>
    <property type="evidence" value="ECO:0007669"/>
    <property type="project" value="UniProtKB-KW"/>
</dbReference>
<dbReference type="CDD" id="cd02440">
    <property type="entry name" value="AdoMet_MTases"/>
    <property type="match status" value="1"/>
</dbReference>
<dbReference type="GO" id="GO:0032259">
    <property type="term" value="P:methylation"/>
    <property type="evidence" value="ECO:0007669"/>
    <property type="project" value="UniProtKB-KW"/>
</dbReference>
<dbReference type="InterPro" id="IPR041698">
    <property type="entry name" value="Methyltransf_25"/>
</dbReference>
<dbReference type="InterPro" id="IPR050508">
    <property type="entry name" value="Methyltransf_Superfamily"/>
</dbReference>
<proteinExistence type="predicted"/>
<feature type="domain" description="Methyltransferase" evidence="1">
    <location>
        <begin position="49"/>
        <end position="139"/>
    </location>
</feature>
<keyword evidence="2" id="KW-0808">Transferase</keyword>
<dbReference type="RefSeq" id="WP_393010391.1">
    <property type="nucleotide sequence ID" value="NZ_JAZAQF010000012.1"/>
</dbReference>
<reference evidence="3" key="1">
    <citation type="journal article" date="2024" name="Algal Res.">
        <title>Biochemical, toxicological and genomic investigation of a high-biomass producing Limnothrix strain isolated from Italian shallow drinking water reservoir.</title>
        <authorList>
            <person name="Simonazzi M."/>
            <person name="Shishido T.K."/>
            <person name="Delbaje E."/>
            <person name="Wahlsten M."/>
            <person name="Fewer D.P."/>
            <person name="Sivonen K."/>
            <person name="Pezzolesi L."/>
            <person name="Pistocchi R."/>
        </authorList>
    </citation>
    <scope>NUCLEOTIDE SEQUENCE [LARGE SCALE GENOMIC DNA]</scope>
    <source>
        <strain evidence="3">LRLZ20PSL1</strain>
    </source>
</reference>
<dbReference type="SUPFAM" id="SSF53335">
    <property type="entry name" value="S-adenosyl-L-methionine-dependent methyltransferases"/>
    <property type="match status" value="1"/>
</dbReference>
<keyword evidence="3" id="KW-1185">Reference proteome</keyword>
<dbReference type="Pfam" id="PF13649">
    <property type="entry name" value="Methyltransf_25"/>
    <property type="match status" value="1"/>
</dbReference>
<accession>A0ABW7C6H7</accession>
<keyword evidence="2" id="KW-0489">Methyltransferase</keyword>